<feature type="region of interest" description="Disordered" evidence="1">
    <location>
        <begin position="87"/>
        <end position="120"/>
    </location>
</feature>
<dbReference type="EMBL" id="JASCZI010065840">
    <property type="protein sequence ID" value="MED6142002.1"/>
    <property type="molecule type" value="Genomic_DNA"/>
</dbReference>
<feature type="non-terminal residue" evidence="2">
    <location>
        <position position="167"/>
    </location>
</feature>
<organism evidence="2 3">
    <name type="scientific">Stylosanthes scabra</name>
    <dbReference type="NCBI Taxonomy" id="79078"/>
    <lineage>
        <taxon>Eukaryota</taxon>
        <taxon>Viridiplantae</taxon>
        <taxon>Streptophyta</taxon>
        <taxon>Embryophyta</taxon>
        <taxon>Tracheophyta</taxon>
        <taxon>Spermatophyta</taxon>
        <taxon>Magnoliopsida</taxon>
        <taxon>eudicotyledons</taxon>
        <taxon>Gunneridae</taxon>
        <taxon>Pentapetalae</taxon>
        <taxon>rosids</taxon>
        <taxon>fabids</taxon>
        <taxon>Fabales</taxon>
        <taxon>Fabaceae</taxon>
        <taxon>Papilionoideae</taxon>
        <taxon>50 kb inversion clade</taxon>
        <taxon>dalbergioids sensu lato</taxon>
        <taxon>Dalbergieae</taxon>
        <taxon>Pterocarpus clade</taxon>
        <taxon>Stylosanthes</taxon>
    </lineage>
</organism>
<sequence length="167" mass="18714">MTGSDRFTDYHLVWATPMSGNLQRRASRSVTLGRGRQQGGASNYSTIASEGGLKVHTALNSPDELTEGLHVDGGMVARLFCDTDGYSASSTSDELRRDQERRRCTSTTDPEATRKDDGVPEKRHIQILLSRSDKNHGEGRHGEIDLLLKETNRRLQRTKTDRVLRFN</sequence>
<evidence type="ECO:0000313" key="2">
    <source>
        <dbReference type="EMBL" id="MED6142002.1"/>
    </source>
</evidence>
<reference evidence="2 3" key="1">
    <citation type="journal article" date="2023" name="Plants (Basel)">
        <title>Bridging the Gap: Combining Genomics and Transcriptomics Approaches to Understand Stylosanthes scabra, an Orphan Legume from the Brazilian Caatinga.</title>
        <authorList>
            <person name="Ferreira-Neto J.R.C."/>
            <person name="da Silva M.D."/>
            <person name="Binneck E."/>
            <person name="de Melo N.F."/>
            <person name="da Silva R.H."/>
            <person name="de Melo A.L.T.M."/>
            <person name="Pandolfi V."/>
            <person name="Bustamante F.O."/>
            <person name="Brasileiro-Vidal A.C."/>
            <person name="Benko-Iseppon A.M."/>
        </authorList>
    </citation>
    <scope>NUCLEOTIDE SEQUENCE [LARGE SCALE GENOMIC DNA]</scope>
    <source>
        <tissue evidence="2">Leaves</tissue>
    </source>
</reference>
<gene>
    <name evidence="2" type="ORF">PIB30_109127</name>
</gene>
<protein>
    <submittedName>
        <fullName evidence="2">Uncharacterized protein</fullName>
    </submittedName>
</protein>
<evidence type="ECO:0000313" key="3">
    <source>
        <dbReference type="Proteomes" id="UP001341840"/>
    </source>
</evidence>
<dbReference type="Proteomes" id="UP001341840">
    <property type="component" value="Unassembled WGS sequence"/>
</dbReference>
<keyword evidence="3" id="KW-1185">Reference proteome</keyword>
<evidence type="ECO:0000256" key="1">
    <source>
        <dbReference type="SAM" id="MobiDB-lite"/>
    </source>
</evidence>
<proteinExistence type="predicted"/>
<feature type="compositionally biased region" description="Basic and acidic residues" evidence="1">
    <location>
        <begin position="111"/>
        <end position="120"/>
    </location>
</feature>
<feature type="compositionally biased region" description="Basic and acidic residues" evidence="1">
    <location>
        <begin position="93"/>
        <end position="103"/>
    </location>
</feature>
<accession>A0ABU6T025</accession>
<comment type="caution">
    <text evidence="2">The sequence shown here is derived from an EMBL/GenBank/DDBJ whole genome shotgun (WGS) entry which is preliminary data.</text>
</comment>
<name>A0ABU6T025_9FABA</name>